<evidence type="ECO:0000313" key="9">
    <source>
        <dbReference type="EMBL" id="CAH0746144.1"/>
    </source>
</evidence>
<feature type="domain" description="Root UVB sensitive protein C-terminal" evidence="8">
    <location>
        <begin position="158"/>
        <end position="350"/>
    </location>
</feature>
<organism evidence="9 10">
    <name type="scientific">Diatraea saccharalis</name>
    <name type="common">sugarcane borer</name>
    <dbReference type="NCBI Taxonomy" id="40085"/>
    <lineage>
        <taxon>Eukaryota</taxon>
        <taxon>Metazoa</taxon>
        <taxon>Ecdysozoa</taxon>
        <taxon>Arthropoda</taxon>
        <taxon>Hexapoda</taxon>
        <taxon>Insecta</taxon>
        <taxon>Pterygota</taxon>
        <taxon>Neoptera</taxon>
        <taxon>Endopterygota</taxon>
        <taxon>Lepidoptera</taxon>
        <taxon>Glossata</taxon>
        <taxon>Ditrysia</taxon>
        <taxon>Pyraloidea</taxon>
        <taxon>Crambidae</taxon>
        <taxon>Crambinae</taxon>
        <taxon>Diatraea</taxon>
    </lineage>
</organism>
<dbReference type="Pfam" id="PF24160">
    <property type="entry name" value="UVB_sens_C"/>
    <property type="match status" value="1"/>
</dbReference>
<dbReference type="InterPro" id="IPR054549">
    <property type="entry name" value="UVB_sens_RUS_dom"/>
</dbReference>
<reference evidence="9" key="1">
    <citation type="submission" date="2021-12" db="EMBL/GenBank/DDBJ databases">
        <authorList>
            <person name="King R."/>
        </authorList>
    </citation>
    <scope>NUCLEOTIDE SEQUENCE</scope>
</reference>
<dbReference type="PANTHER" id="PTHR12770:SF31">
    <property type="entry name" value="RUS FAMILY MEMBER 1"/>
    <property type="match status" value="1"/>
</dbReference>
<evidence type="ECO:0000256" key="4">
    <source>
        <dbReference type="ARBA" id="ARBA00022989"/>
    </source>
</evidence>
<keyword evidence="5 6" id="KW-0472">Membrane</keyword>
<evidence type="ECO:0000313" key="10">
    <source>
        <dbReference type="Proteomes" id="UP001153714"/>
    </source>
</evidence>
<evidence type="ECO:0000256" key="1">
    <source>
        <dbReference type="ARBA" id="ARBA00004370"/>
    </source>
</evidence>
<sequence length="411" mass="46988">MGRILFAFTHGTYLDAYSKKWRLYADTLNDAAMCIEIALPLFKNYTTFALCVSTVMKAIVGVAGGATRAAMTQHHAIRGNMADVTAKDSAQETAVNLIASFTALFIISVLGNSLTIFLIMMILHIIFNYFAVRAVCLRTLNEPRFLQAIDIYLKQEMIASPCEINRKEPIIFYQLGPNLLDLKLCGFQIRLGSSLKELVKDSPKFSLYQNVQEVYRDRKYAIFPRVNKRKMHVVIKENASTDDILCSYFHSVLLSIIICVINDYQLPSSKNDGEPRPFAQVCQTLQSAEWSREPSDYPKARREFIYEPTQDLIRYVDKIVQKEWRRVRGGLLATGWDLSKHLLMVDEWRIIDNNKKSDRTQRDNFSSIMECAKIVSFGEAICKNDFPVNLSETEKQMADAVIQDNLNKKKN</sequence>
<gene>
    <name evidence="9" type="ORF">DIATSA_LOCUS287</name>
</gene>
<dbReference type="OrthoDB" id="364779at2759"/>
<evidence type="ECO:0000256" key="3">
    <source>
        <dbReference type="ARBA" id="ARBA00022692"/>
    </source>
</evidence>
<dbReference type="GO" id="GO:0016020">
    <property type="term" value="C:membrane"/>
    <property type="evidence" value="ECO:0007669"/>
    <property type="project" value="UniProtKB-SubCell"/>
</dbReference>
<evidence type="ECO:0000256" key="2">
    <source>
        <dbReference type="ARBA" id="ARBA00007558"/>
    </source>
</evidence>
<name>A0A9P0G1P7_9NEOP</name>
<keyword evidence="3 6" id="KW-0812">Transmembrane</keyword>
<dbReference type="InterPro" id="IPR006968">
    <property type="entry name" value="RUS_fam"/>
</dbReference>
<evidence type="ECO:0000259" key="8">
    <source>
        <dbReference type="Pfam" id="PF24160"/>
    </source>
</evidence>
<dbReference type="PANTHER" id="PTHR12770">
    <property type="entry name" value="RUS1 FAMILY PROTEIN C16ORF58"/>
    <property type="match status" value="1"/>
</dbReference>
<reference evidence="9" key="2">
    <citation type="submission" date="2022-10" db="EMBL/GenBank/DDBJ databases">
        <authorList>
            <consortium name="ENA_rothamsted_submissions"/>
            <consortium name="culmorum"/>
            <person name="King R."/>
        </authorList>
    </citation>
    <scope>NUCLEOTIDE SEQUENCE</scope>
</reference>
<keyword evidence="4 6" id="KW-1133">Transmembrane helix</keyword>
<dbReference type="InterPro" id="IPR055412">
    <property type="entry name" value="UVB_sens_C"/>
</dbReference>
<comment type="subcellular location">
    <subcellularLocation>
        <location evidence="1">Membrane</location>
    </subcellularLocation>
</comment>
<accession>A0A9P0G1P7</accession>
<feature type="transmembrane region" description="Helical" evidence="6">
    <location>
        <begin position="93"/>
        <end position="110"/>
    </location>
</feature>
<comment type="similarity">
    <text evidence="2">Belongs to the RUS1 family.</text>
</comment>
<dbReference type="EMBL" id="OU893332">
    <property type="protein sequence ID" value="CAH0746144.1"/>
    <property type="molecule type" value="Genomic_DNA"/>
</dbReference>
<dbReference type="AlphaFoldDB" id="A0A9P0G1P7"/>
<evidence type="ECO:0000256" key="5">
    <source>
        <dbReference type="ARBA" id="ARBA00023136"/>
    </source>
</evidence>
<keyword evidence="10" id="KW-1185">Reference proteome</keyword>
<evidence type="ECO:0000256" key="6">
    <source>
        <dbReference type="SAM" id="Phobius"/>
    </source>
</evidence>
<dbReference type="Pfam" id="PF04884">
    <property type="entry name" value="UVB_sens_prot"/>
    <property type="match status" value="1"/>
</dbReference>
<dbReference type="Proteomes" id="UP001153714">
    <property type="component" value="Chromosome 1"/>
</dbReference>
<feature type="domain" description="Protein root UVB sensitive/RUS" evidence="7">
    <location>
        <begin position="1"/>
        <end position="155"/>
    </location>
</feature>
<protein>
    <submittedName>
        <fullName evidence="9">Uncharacterized protein</fullName>
    </submittedName>
</protein>
<proteinExistence type="inferred from homology"/>
<evidence type="ECO:0000259" key="7">
    <source>
        <dbReference type="Pfam" id="PF04884"/>
    </source>
</evidence>